<dbReference type="GO" id="GO:0030261">
    <property type="term" value="P:chromosome condensation"/>
    <property type="evidence" value="ECO:0007669"/>
    <property type="project" value="UniProtKB-KW"/>
</dbReference>
<name>A0A1E5IMH2_ENDTX</name>
<evidence type="ECO:0000256" key="4">
    <source>
        <dbReference type="RuleBase" id="RU003939"/>
    </source>
</evidence>
<dbReference type="Gene3D" id="4.10.520.10">
    <property type="entry name" value="IHF-like DNA-binding proteins"/>
    <property type="match status" value="1"/>
</dbReference>
<gene>
    <name evidence="5" type="ORF">ATZ36_13415</name>
</gene>
<evidence type="ECO:0000256" key="2">
    <source>
        <dbReference type="ARBA" id="ARBA00023067"/>
    </source>
</evidence>
<accession>A0A1E5IMH2</accession>
<evidence type="ECO:0000313" key="6">
    <source>
        <dbReference type="Proteomes" id="UP000095237"/>
    </source>
</evidence>
<evidence type="ECO:0000256" key="3">
    <source>
        <dbReference type="ARBA" id="ARBA00023125"/>
    </source>
</evidence>
<comment type="similarity">
    <text evidence="1 4">Belongs to the bacterial histone-like protein family.</text>
</comment>
<keyword evidence="2" id="KW-0226">DNA condensation</keyword>
<dbReference type="PANTHER" id="PTHR33175:SF3">
    <property type="entry name" value="DNA-BINDING PROTEIN HU-BETA"/>
    <property type="match status" value="1"/>
</dbReference>
<dbReference type="AlphaFoldDB" id="A0A1E5IMH2"/>
<dbReference type="Proteomes" id="UP000095237">
    <property type="component" value="Unassembled WGS sequence"/>
</dbReference>
<sequence length="89" mass="9726">MKKPDFVKQVADISGLTQCDSNKAIKALVKVIQITLKNGGVISLSGLGSFRAKPRKARQGRNPKTREAILIPPGRKVSFKPTTTLRKII</sequence>
<comment type="caution">
    <text evidence="5">The sequence shown here is derived from an EMBL/GenBank/DDBJ whole genome shotgun (WGS) entry which is preliminary data.</text>
</comment>
<protein>
    <recommendedName>
        <fullName evidence="7">DNA-binding protein</fullName>
    </recommendedName>
</protein>
<dbReference type="GO" id="GO:0030527">
    <property type="term" value="F:structural constituent of chromatin"/>
    <property type="evidence" value="ECO:0007669"/>
    <property type="project" value="InterPro"/>
</dbReference>
<evidence type="ECO:0008006" key="7">
    <source>
        <dbReference type="Google" id="ProtNLM"/>
    </source>
</evidence>
<dbReference type="CDD" id="cd13831">
    <property type="entry name" value="HU"/>
    <property type="match status" value="1"/>
</dbReference>
<evidence type="ECO:0000256" key="1">
    <source>
        <dbReference type="ARBA" id="ARBA00010529"/>
    </source>
</evidence>
<dbReference type="SUPFAM" id="SSF47729">
    <property type="entry name" value="IHF-like DNA-binding proteins"/>
    <property type="match status" value="1"/>
</dbReference>
<dbReference type="Pfam" id="PF00216">
    <property type="entry name" value="Bac_DNA_binding"/>
    <property type="match status" value="1"/>
</dbReference>
<dbReference type="PRINTS" id="PR01727">
    <property type="entry name" value="DNABINDINGHU"/>
</dbReference>
<organism evidence="5 6">
    <name type="scientific">Endomicrobium trichonymphae</name>
    <dbReference type="NCBI Taxonomy" id="1408204"/>
    <lineage>
        <taxon>Bacteria</taxon>
        <taxon>Pseudomonadati</taxon>
        <taxon>Elusimicrobiota</taxon>
        <taxon>Endomicrobiia</taxon>
        <taxon>Endomicrobiales</taxon>
        <taxon>Endomicrobiaceae</taxon>
        <taxon>Candidatus Endomicrobiellum</taxon>
    </lineage>
</organism>
<dbReference type="EMBL" id="LNVX01000120">
    <property type="protein sequence ID" value="OEG71687.1"/>
    <property type="molecule type" value="Genomic_DNA"/>
</dbReference>
<dbReference type="PANTHER" id="PTHR33175">
    <property type="entry name" value="DNA-BINDING PROTEIN HU"/>
    <property type="match status" value="1"/>
</dbReference>
<dbReference type="GO" id="GO:0005829">
    <property type="term" value="C:cytosol"/>
    <property type="evidence" value="ECO:0007669"/>
    <property type="project" value="TreeGrafter"/>
</dbReference>
<proteinExistence type="inferred from homology"/>
<dbReference type="GO" id="GO:0003677">
    <property type="term" value="F:DNA binding"/>
    <property type="evidence" value="ECO:0007669"/>
    <property type="project" value="UniProtKB-KW"/>
</dbReference>
<dbReference type="InterPro" id="IPR000119">
    <property type="entry name" value="Hist_DNA-bd"/>
</dbReference>
<evidence type="ECO:0000313" key="5">
    <source>
        <dbReference type="EMBL" id="OEG71687.1"/>
    </source>
</evidence>
<keyword evidence="3" id="KW-0238">DNA-binding</keyword>
<dbReference type="InterPro" id="IPR010992">
    <property type="entry name" value="IHF-like_DNA-bd_dom_sf"/>
</dbReference>
<keyword evidence="6" id="KW-1185">Reference proteome</keyword>
<reference evidence="5 6" key="1">
    <citation type="submission" date="2015-11" db="EMBL/GenBank/DDBJ databases">
        <title>Evidence for parallel genomic evolution in an endosymbiosis of termite gut flagellates.</title>
        <authorList>
            <person name="Zheng H."/>
        </authorList>
    </citation>
    <scope>NUCLEOTIDE SEQUENCE [LARGE SCALE GENOMIC DNA]</scope>
    <source>
        <strain evidence="5 6">CET450</strain>
    </source>
</reference>
<dbReference type="SMART" id="SM00411">
    <property type="entry name" value="BHL"/>
    <property type="match status" value="1"/>
</dbReference>